<evidence type="ECO:0008006" key="3">
    <source>
        <dbReference type="Google" id="ProtNLM"/>
    </source>
</evidence>
<evidence type="ECO:0000313" key="2">
    <source>
        <dbReference type="Proteomes" id="UP001187734"/>
    </source>
</evidence>
<name>A0AAE8MJJ6_9HYPO</name>
<dbReference type="Gene3D" id="2.30.30.140">
    <property type="match status" value="1"/>
</dbReference>
<gene>
    <name evidence="1" type="ORF">FTOL_11237</name>
</gene>
<dbReference type="AlphaFoldDB" id="A0AAE8MJJ6"/>
<evidence type="ECO:0000313" key="1">
    <source>
        <dbReference type="EMBL" id="SPJ85456.1"/>
    </source>
</evidence>
<protein>
    <recommendedName>
        <fullName evidence="3">PWWP domain-containing protein</fullName>
    </recommendedName>
</protein>
<sequence length="93" mass="10408">MLWDLVSKSKYDWNLVIEVDSVILRKKASKACLTHLHLDAKPGDHFCIKLKGFPVWPAIIWDETLLSQVLVDSRPIAAVRPDGSYTELSGGFG</sequence>
<accession>A0AAE8MJJ6</accession>
<organism evidence="1 2">
    <name type="scientific">Fusarium torulosum</name>
    <dbReference type="NCBI Taxonomy" id="33205"/>
    <lineage>
        <taxon>Eukaryota</taxon>
        <taxon>Fungi</taxon>
        <taxon>Dikarya</taxon>
        <taxon>Ascomycota</taxon>
        <taxon>Pezizomycotina</taxon>
        <taxon>Sordariomycetes</taxon>
        <taxon>Hypocreomycetidae</taxon>
        <taxon>Hypocreales</taxon>
        <taxon>Nectriaceae</taxon>
        <taxon>Fusarium</taxon>
    </lineage>
</organism>
<proteinExistence type="predicted"/>
<dbReference type="SUPFAM" id="SSF63748">
    <property type="entry name" value="Tudor/PWWP/MBT"/>
    <property type="match status" value="1"/>
</dbReference>
<reference evidence="1" key="1">
    <citation type="submission" date="2018-03" db="EMBL/GenBank/DDBJ databases">
        <authorList>
            <person name="Guldener U."/>
        </authorList>
    </citation>
    <scope>NUCLEOTIDE SEQUENCE</scope>
</reference>
<dbReference type="Proteomes" id="UP001187734">
    <property type="component" value="Unassembled WGS sequence"/>
</dbReference>
<comment type="caution">
    <text evidence="1">The sequence shown here is derived from an EMBL/GenBank/DDBJ whole genome shotgun (WGS) entry which is preliminary data.</text>
</comment>
<keyword evidence="2" id="KW-1185">Reference proteome</keyword>
<dbReference type="EMBL" id="ONZP01000474">
    <property type="protein sequence ID" value="SPJ85456.1"/>
    <property type="molecule type" value="Genomic_DNA"/>
</dbReference>